<feature type="region of interest" description="Disordered" evidence="1">
    <location>
        <begin position="471"/>
        <end position="502"/>
    </location>
</feature>
<protein>
    <submittedName>
        <fullName evidence="2">Uncharacterized protein</fullName>
    </submittedName>
</protein>
<proteinExistence type="predicted"/>
<name>A0AAW0AXP7_9AGAR</name>
<evidence type="ECO:0000313" key="3">
    <source>
        <dbReference type="Proteomes" id="UP001383192"/>
    </source>
</evidence>
<evidence type="ECO:0000313" key="2">
    <source>
        <dbReference type="EMBL" id="KAK7018112.1"/>
    </source>
</evidence>
<keyword evidence="3" id="KW-1185">Reference proteome</keyword>
<reference evidence="2 3" key="1">
    <citation type="submission" date="2024-01" db="EMBL/GenBank/DDBJ databases">
        <title>A draft genome for a cacao thread blight-causing isolate of Paramarasmius palmivorus.</title>
        <authorList>
            <person name="Baruah I.K."/>
            <person name="Bukari Y."/>
            <person name="Amoako-Attah I."/>
            <person name="Meinhardt L.W."/>
            <person name="Bailey B.A."/>
            <person name="Cohen S.P."/>
        </authorList>
    </citation>
    <scope>NUCLEOTIDE SEQUENCE [LARGE SCALE GENOMIC DNA]</scope>
    <source>
        <strain evidence="2 3">GH-12</strain>
    </source>
</reference>
<organism evidence="2 3">
    <name type="scientific">Paramarasmius palmivorus</name>
    <dbReference type="NCBI Taxonomy" id="297713"/>
    <lineage>
        <taxon>Eukaryota</taxon>
        <taxon>Fungi</taxon>
        <taxon>Dikarya</taxon>
        <taxon>Basidiomycota</taxon>
        <taxon>Agaricomycotina</taxon>
        <taxon>Agaricomycetes</taxon>
        <taxon>Agaricomycetidae</taxon>
        <taxon>Agaricales</taxon>
        <taxon>Marasmiineae</taxon>
        <taxon>Marasmiaceae</taxon>
        <taxon>Paramarasmius</taxon>
    </lineage>
</organism>
<dbReference type="Proteomes" id="UP001383192">
    <property type="component" value="Unassembled WGS sequence"/>
</dbReference>
<comment type="caution">
    <text evidence="2">The sequence shown here is derived from an EMBL/GenBank/DDBJ whole genome shotgun (WGS) entry which is preliminary data.</text>
</comment>
<sequence length="906" mass="101773">MASLHPCNSSESRKRSFDELQAADDLPQHETSAGDVGSVLYAKSGNHYSVDGEIFSIIGMTAFDAVMKKPPLVQYTPSAHYSRLPSFHQMTWLSDELPFLPFVPKWNVFKSNILKSLDVRLDAEIVEVLPDGRYALRSHIQDAWDYCERMHRLLLTQSMTFVTIPLSPRFRLWSYPRQYGYQRSHKSLALCLRQVTAARDSFLPLIAAIIFFLRYTQRILDLMGREPNGWRTKLAQCSGIDLVWVTEWLNTFLPPIGSSACLHVGGFVDALQAMSERTDDYLAVYSFGCVPVVLFWGPGGSYETSRLSTSLRAHCPTRAGIDFLLANCSTVALSKYTLPDVLVAPHVGDPSQKPYETIHEFFARRKRVKETRLGKESIADRESRLARERNAALGACPGKKGARVFVWELDGSHLVRMPVSRSEVSDVWHEFAPTQRRYDSVYNEWDLWSGFAPSDAPADDGFGSDYDSMQETEDLTQSNTAPALALDPGVSTPPTTTHPPVFEEGEILEVFDDSEAIHNRGMSSLKSVPDIFLSVTEVEFVPFDDSVESVVHHRYAMSDSFAPAPGHSTIPWRKAEKILGFYDAPVDEHSADKICRFVEHILSVDVNNLSSSDACFDYVDVCSKLRRLLQTSLRLRHVKAAGLYVLDDASTELPFVIAVSDSLVVVELVLRDIIREPVQIARFLMSRGFPFRTLMCGPYREIEPVGRSKSSPLGYRPASYVFTTADYFAYQAQLHRFFLQPRARSAVLRGGILARIARPFVHDQSVLNGPSDSIITSAGIALCVLDNDQSVNAFWDDDLTDDDISIICGVYDVGTGQFDSKGEEQLAQRSWWPRPHSWDGCGLNTGCWNPQAELWFTRREEKYLSSQSAPLSHKHWKDQLKFTKESSVFTNKLRAVSATVLAGFIS</sequence>
<accession>A0AAW0AXP7</accession>
<dbReference type="EMBL" id="JAYKXP010000228">
    <property type="protein sequence ID" value="KAK7018112.1"/>
    <property type="molecule type" value="Genomic_DNA"/>
</dbReference>
<evidence type="ECO:0000256" key="1">
    <source>
        <dbReference type="SAM" id="MobiDB-lite"/>
    </source>
</evidence>
<dbReference type="AlphaFoldDB" id="A0AAW0AXP7"/>
<gene>
    <name evidence="2" type="ORF">VNI00_018371</name>
</gene>